<dbReference type="Gene3D" id="3.30.70.120">
    <property type="match status" value="1"/>
</dbReference>
<evidence type="ECO:0000256" key="7">
    <source>
        <dbReference type="ARBA" id="ARBA00022676"/>
    </source>
</evidence>
<dbReference type="Proteomes" id="UP000321899">
    <property type="component" value="Unassembled WGS sequence"/>
</dbReference>
<feature type="domain" description="ATP phosphoribosyltransferase catalytic" evidence="12">
    <location>
        <begin position="49"/>
        <end position="203"/>
    </location>
</feature>
<evidence type="ECO:0000259" key="12">
    <source>
        <dbReference type="Pfam" id="PF01634"/>
    </source>
</evidence>
<dbReference type="InterPro" id="IPR013820">
    <property type="entry name" value="ATP_PRibTrfase_cat"/>
</dbReference>
<dbReference type="InterPro" id="IPR020621">
    <property type="entry name" value="ATP-PRT_HisG_long"/>
</dbReference>
<dbReference type="EMBL" id="VDMB01000002">
    <property type="protein sequence ID" value="TYT75869.1"/>
    <property type="molecule type" value="Genomic_DNA"/>
</dbReference>
<keyword evidence="11" id="KW-0460">Magnesium</keyword>
<comment type="activity regulation">
    <text evidence="11">Feedback inhibited by histidine.</text>
</comment>
<dbReference type="GO" id="GO:0005524">
    <property type="term" value="F:ATP binding"/>
    <property type="evidence" value="ECO:0007669"/>
    <property type="project" value="UniProtKB-KW"/>
</dbReference>
<comment type="subcellular location">
    <subcellularLocation>
        <location evidence="11">Cytoplasm</location>
    </subcellularLocation>
</comment>
<dbReference type="SUPFAM" id="SSF53850">
    <property type="entry name" value="Periplasmic binding protein-like II"/>
    <property type="match status" value="1"/>
</dbReference>
<comment type="catalytic activity">
    <reaction evidence="1 11">
        <text>1-(5-phospho-beta-D-ribosyl)-ATP + diphosphate = 5-phospho-alpha-D-ribose 1-diphosphate + ATP</text>
        <dbReference type="Rhea" id="RHEA:18473"/>
        <dbReference type="ChEBI" id="CHEBI:30616"/>
        <dbReference type="ChEBI" id="CHEBI:33019"/>
        <dbReference type="ChEBI" id="CHEBI:58017"/>
        <dbReference type="ChEBI" id="CHEBI:73183"/>
        <dbReference type="EC" id="2.4.2.17"/>
    </reaction>
</comment>
<dbReference type="InterPro" id="IPR013115">
    <property type="entry name" value="HisG_C"/>
</dbReference>
<dbReference type="GO" id="GO:0005737">
    <property type="term" value="C:cytoplasm"/>
    <property type="evidence" value="ECO:0007669"/>
    <property type="project" value="UniProtKB-SubCell"/>
</dbReference>
<reference evidence="14 15" key="1">
    <citation type="submission" date="2019-06" db="EMBL/GenBank/DDBJ databases">
        <title>Desulfobotulus mexicanus sp. nov., a novel sulfate-reducing bacterium isolated from the sediment of an alkaline crater lake in Mexico.</title>
        <authorList>
            <person name="Hirschler-Rea A."/>
        </authorList>
    </citation>
    <scope>NUCLEOTIDE SEQUENCE [LARGE SCALE GENOMIC DNA]</scope>
    <source>
        <strain evidence="14 15">PAR22N</strain>
    </source>
</reference>
<dbReference type="InterPro" id="IPR015867">
    <property type="entry name" value="N-reg_PII/ATP_PRibTrfase_C"/>
</dbReference>
<dbReference type="GO" id="GO:0003879">
    <property type="term" value="F:ATP phosphoribosyltransferase activity"/>
    <property type="evidence" value="ECO:0007669"/>
    <property type="project" value="UniProtKB-UniRule"/>
</dbReference>
<proteinExistence type="inferred from homology"/>
<dbReference type="PROSITE" id="PS01316">
    <property type="entry name" value="ATP_P_PHORIBOSYLTR"/>
    <property type="match status" value="1"/>
</dbReference>
<gene>
    <name evidence="11" type="primary">hisG</name>
    <name evidence="14" type="ORF">FIM25_02915</name>
</gene>
<evidence type="ECO:0000256" key="1">
    <source>
        <dbReference type="ARBA" id="ARBA00000915"/>
    </source>
</evidence>
<evidence type="ECO:0000313" key="15">
    <source>
        <dbReference type="Proteomes" id="UP000321899"/>
    </source>
</evidence>
<dbReference type="InterPro" id="IPR018198">
    <property type="entry name" value="ATP_PRibTrfase_CS"/>
</dbReference>
<dbReference type="HAMAP" id="MF_00079">
    <property type="entry name" value="HisG_Long"/>
    <property type="match status" value="1"/>
</dbReference>
<dbReference type="NCBIfam" id="TIGR00070">
    <property type="entry name" value="hisG"/>
    <property type="match status" value="1"/>
</dbReference>
<keyword evidence="11" id="KW-0547">Nucleotide-binding</keyword>
<comment type="similarity">
    <text evidence="3 11">Belongs to the ATP phosphoribosyltransferase family. Long subfamily.</text>
</comment>
<evidence type="ECO:0000256" key="11">
    <source>
        <dbReference type="HAMAP-Rule" id="MF_00079"/>
    </source>
</evidence>
<evidence type="ECO:0000256" key="8">
    <source>
        <dbReference type="ARBA" id="ARBA00022679"/>
    </source>
</evidence>
<evidence type="ECO:0000256" key="2">
    <source>
        <dbReference type="ARBA" id="ARBA00004667"/>
    </source>
</evidence>
<comment type="function">
    <text evidence="10 11">Catalyzes the condensation of ATP and 5-phosphoribose 1-diphosphate to form N'-(5'-phosphoribosyl)-ATP (PR-ATP). Has a crucial role in the pathway because the rate of histidine biosynthesis seems to be controlled primarily by regulation of HisG enzymatic activity.</text>
</comment>
<keyword evidence="7 11" id="KW-0328">Glycosyltransferase</keyword>
<evidence type="ECO:0000313" key="14">
    <source>
        <dbReference type="EMBL" id="TYT75869.1"/>
    </source>
</evidence>
<dbReference type="InterPro" id="IPR011322">
    <property type="entry name" value="N-reg_PII-like_a/b"/>
</dbReference>
<dbReference type="EC" id="2.4.2.17" evidence="4 11"/>
<keyword evidence="9 11" id="KW-0368">Histidine biosynthesis</keyword>
<evidence type="ECO:0000256" key="3">
    <source>
        <dbReference type="ARBA" id="ARBA00007955"/>
    </source>
</evidence>
<dbReference type="GO" id="GO:0000287">
    <property type="term" value="F:magnesium ion binding"/>
    <property type="evidence" value="ECO:0007669"/>
    <property type="project" value="UniProtKB-UniRule"/>
</dbReference>
<keyword evidence="15" id="KW-1185">Reference proteome</keyword>
<dbReference type="AlphaFoldDB" id="A0A5Q4VDU6"/>
<dbReference type="Pfam" id="PF01634">
    <property type="entry name" value="HisG"/>
    <property type="match status" value="1"/>
</dbReference>
<keyword evidence="11" id="KW-0963">Cytoplasm</keyword>
<name>A0A5Q4VDU6_9BACT</name>
<keyword evidence="11" id="KW-0479">Metal-binding</keyword>
<organism evidence="14 15">
    <name type="scientific">Desulfobotulus mexicanus</name>
    <dbReference type="NCBI Taxonomy" id="2586642"/>
    <lineage>
        <taxon>Bacteria</taxon>
        <taxon>Pseudomonadati</taxon>
        <taxon>Thermodesulfobacteriota</taxon>
        <taxon>Desulfobacteria</taxon>
        <taxon>Desulfobacterales</taxon>
        <taxon>Desulfobacteraceae</taxon>
        <taxon>Desulfobotulus</taxon>
    </lineage>
</organism>
<protein>
    <recommendedName>
        <fullName evidence="5 11">ATP phosphoribosyltransferase</fullName>
        <shortName evidence="11">ATP-PRT</shortName>
        <shortName evidence="11">ATP-PRTase</shortName>
        <ecNumber evidence="4 11">2.4.2.17</ecNumber>
    </recommendedName>
</protein>
<dbReference type="Gene3D" id="3.40.190.10">
    <property type="entry name" value="Periplasmic binding protein-like II"/>
    <property type="match status" value="2"/>
</dbReference>
<dbReference type="GO" id="GO:0000105">
    <property type="term" value="P:L-histidine biosynthetic process"/>
    <property type="evidence" value="ECO:0007669"/>
    <property type="project" value="UniProtKB-UniRule"/>
</dbReference>
<evidence type="ECO:0000259" key="13">
    <source>
        <dbReference type="Pfam" id="PF08029"/>
    </source>
</evidence>
<dbReference type="UniPathway" id="UPA00031">
    <property type="reaction ID" value="UER00006"/>
</dbReference>
<dbReference type="NCBIfam" id="TIGR03455">
    <property type="entry name" value="HisG_C-term"/>
    <property type="match status" value="1"/>
</dbReference>
<comment type="cofactor">
    <cofactor evidence="11">
        <name>Mg(2+)</name>
        <dbReference type="ChEBI" id="CHEBI:18420"/>
    </cofactor>
</comment>
<accession>A0A5Q4VDU6</accession>
<evidence type="ECO:0000256" key="6">
    <source>
        <dbReference type="ARBA" id="ARBA00022605"/>
    </source>
</evidence>
<comment type="pathway">
    <text evidence="2 11">Amino-acid biosynthesis; L-histidine biosynthesis; L-histidine from 5-phospho-alpha-D-ribose 1-diphosphate: step 1/9.</text>
</comment>
<dbReference type="InterPro" id="IPR001348">
    <property type="entry name" value="ATP_PRibTrfase_HisG"/>
</dbReference>
<keyword evidence="6 11" id="KW-0028">Amino-acid biosynthesis</keyword>
<keyword evidence="8 11" id="KW-0808">Transferase</keyword>
<evidence type="ECO:0000256" key="5">
    <source>
        <dbReference type="ARBA" id="ARBA00020998"/>
    </source>
</evidence>
<sequence length="282" mass="30602">MLQIALPNKGSLSEDSVRLVREAGYNCRRLGKELIISDVENGIDFFFLRPKDIAVYVRKGILALGITGRDLALDSGADVVEILPLHYGKSKFCYAVPEESPITPDTLEGKRIATSYATLVARDLEMRGVKAEIVPLDGAVEISIRLGVADLIADVVQTGKTLKDAGLKVVGDVILSSEAVLVGQDEAVLQNPLVKTFVDRLQGIVVARDYVIVEYDVPENLLEQACRITPGIESPTVSPLSKKGWMAVKAMAKKKEINGIMDALTDLGARGIMVLDIRTCRI</sequence>
<dbReference type="PANTHER" id="PTHR21403:SF8">
    <property type="entry name" value="ATP PHOSPHORIBOSYLTRANSFERASE"/>
    <property type="match status" value="1"/>
</dbReference>
<dbReference type="SUPFAM" id="SSF54913">
    <property type="entry name" value="GlnB-like"/>
    <property type="match status" value="1"/>
</dbReference>
<dbReference type="OrthoDB" id="9801867at2"/>
<evidence type="ECO:0000256" key="10">
    <source>
        <dbReference type="ARBA" id="ARBA00024861"/>
    </source>
</evidence>
<dbReference type="Pfam" id="PF08029">
    <property type="entry name" value="HisG_C"/>
    <property type="match status" value="1"/>
</dbReference>
<comment type="caution">
    <text evidence="14">The sequence shown here is derived from an EMBL/GenBank/DDBJ whole genome shotgun (WGS) entry which is preliminary data.</text>
</comment>
<keyword evidence="11" id="KW-0067">ATP-binding</keyword>
<feature type="domain" description="Histidine biosynthesis HisG C-terminal" evidence="13">
    <location>
        <begin position="207"/>
        <end position="278"/>
    </location>
</feature>
<dbReference type="PANTHER" id="PTHR21403">
    <property type="entry name" value="ATP PHOSPHORIBOSYLTRANSFERASE ATP-PRTASE"/>
    <property type="match status" value="1"/>
</dbReference>
<evidence type="ECO:0000256" key="9">
    <source>
        <dbReference type="ARBA" id="ARBA00023102"/>
    </source>
</evidence>
<evidence type="ECO:0000256" key="4">
    <source>
        <dbReference type="ARBA" id="ARBA00011946"/>
    </source>
</evidence>
<dbReference type="RefSeq" id="WP_139446106.1">
    <property type="nucleotide sequence ID" value="NZ_VDMB01000002.1"/>
</dbReference>